<evidence type="ECO:0000313" key="1">
    <source>
        <dbReference type="EMBL" id="CBI29696.3"/>
    </source>
</evidence>
<dbReference type="HOGENOM" id="CLU_3360712_0_0_1"/>
<proteinExistence type="predicted"/>
<sequence length="36" mass="4308">MRKLCFESALKRFEEDRCLDGMEGRITNSYKEGCKY</sequence>
<reference evidence="2" key="1">
    <citation type="journal article" date="2007" name="Nature">
        <title>The grapevine genome sequence suggests ancestral hexaploidization in major angiosperm phyla.</title>
        <authorList>
            <consortium name="The French-Italian Public Consortium for Grapevine Genome Characterization."/>
            <person name="Jaillon O."/>
            <person name="Aury J.-M."/>
            <person name="Noel B."/>
            <person name="Policriti A."/>
            <person name="Clepet C."/>
            <person name="Casagrande A."/>
            <person name="Choisne N."/>
            <person name="Aubourg S."/>
            <person name="Vitulo N."/>
            <person name="Jubin C."/>
            <person name="Vezzi A."/>
            <person name="Legeai F."/>
            <person name="Hugueney P."/>
            <person name="Dasilva C."/>
            <person name="Horner D."/>
            <person name="Mica E."/>
            <person name="Jublot D."/>
            <person name="Poulain J."/>
            <person name="Bruyere C."/>
            <person name="Billault A."/>
            <person name="Segurens B."/>
            <person name="Gouyvenoux M."/>
            <person name="Ugarte E."/>
            <person name="Cattonaro F."/>
            <person name="Anthouard V."/>
            <person name="Vico V."/>
            <person name="Del Fabbro C."/>
            <person name="Alaux M."/>
            <person name="Di Gaspero G."/>
            <person name="Dumas V."/>
            <person name="Felice N."/>
            <person name="Paillard S."/>
            <person name="Juman I."/>
            <person name="Moroldo M."/>
            <person name="Scalabrin S."/>
            <person name="Canaguier A."/>
            <person name="Le Clainche I."/>
            <person name="Malacrida G."/>
            <person name="Durand E."/>
            <person name="Pesole G."/>
            <person name="Laucou V."/>
            <person name="Chatelet P."/>
            <person name="Merdinoglu D."/>
            <person name="Delledonne M."/>
            <person name="Pezzotti M."/>
            <person name="Lecharny A."/>
            <person name="Scarpelli C."/>
            <person name="Artiguenave F."/>
            <person name="Pe M.E."/>
            <person name="Valle G."/>
            <person name="Morgante M."/>
            <person name="Caboche M."/>
            <person name="Adam-Blondon A.-F."/>
            <person name="Weissenbach J."/>
            <person name="Quetier F."/>
            <person name="Wincker P."/>
        </authorList>
    </citation>
    <scope>NUCLEOTIDE SEQUENCE [LARGE SCALE GENOMIC DNA]</scope>
    <source>
        <strain evidence="2">cv. Pinot noir / PN40024</strain>
    </source>
</reference>
<dbReference type="PaxDb" id="29760-VIT_12s0035g01070.t01"/>
<dbReference type="EMBL" id="FN595990">
    <property type="protein sequence ID" value="CBI29696.3"/>
    <property type="molecule type" value="Genomic_DNA"/>
</dbReference>
<name>D7TGS4_VITVI</name>
<keyword evidence="2" id="KW-1185">Reference proteome</keyword>
<evidence type="ECO:0000313" key="2">
    <source>
        <dbReference type="Proteomes" id="UP000009183"/>
    </source>
</evidence>
<accession>D7TGS4</accession>
<gene>
    <name evidence="1" type="ordered locus">VIT_12s0035g01070</name>
</gene>
<dbReference type="Proteomes" id="UP000009183">
    <property type="component" value="Chromosome 12"/>
</dbReference>
<organism evidence="1 2">
    <name type="scientific">Vitis vinifera</name>
    <name type="common">Grape</name>
    <dbReference type="NCBI Taxonomy" id="29760"/>
    <lineage>
        <taxon>Eukaryota</taxon>
        <taxon>Viridiplantae</taxon>
        <taxon>Streptophyta</taxon>
        <taxon>Embryophyta</taxon>
        <taxon>Tracheophyta</taxon>
        <taxon>Spermatophyta</taxon>
        <taxon>Magnoliopsida</taxon>
        <taxon>eudicotyledons</taxon>
        <taxon>Gunneridae</taxon>
        <taxon>Pentapetalae</taxon>
        <taxon>rosids</taxon>
        <taxon>Vitales</taxon>
        <taxon>Vitaceae</taxon>
        <taxon>Viteae</taxon>
        <taxon>Vitis</taxon>
    </lineage>
</organism>
<dbReference type="AlphaFoldDB" id="D7TGS4"/>
<protein>
    <submittedName>
        <fullName evidence="1">Uncharacterized protein</fullName>
    </submittedName>
</protein>
<dbReference type="InParanoid" id="D7TGS4"/>